<dbReference type="InterPro" id="IPR012423">
    <property type="entry name" value="Eaf7/MRGBP"/>
</dbReference>
<reference evidence="9" key="2">
    <citation type="submission" date="2023-06" db="EMBL/GenBank/DDBJ databases">
        <authorList>
            <consortium name="Lawrence Berkeley National Laboratory"/>
            <person name="Haridas S."/>
            <person name="Hensen N."/>
            <person name="Bonometti L."/>
            <person name="Westerberg I."/>
            <person name="Brannstrom I.O."/>
            <person name="Guillou S."/>
            <person name="Cros-Aarteil S."/>
            <person name="Calhoun S."/>
            <person name="Kuo A."/>
            <person name="Mondo S."/>
            <person name="Pangilinan J."/>
            <person name="Riley R."/>
            <person name="Labutti K."/>
            <person name="Andreopoulos B."/>
            <person name="Lipzen A."/>
            <person name="Chen C."/>
            <person name="Yanf M."/>
            <person name="Daum C."/>
            <person name="Ng V."/>
            <person name="Clum A."/>
            <person name="Steindorff A."/>
            <person name="Ohm R."/>
            <person name="Martin F."/>
            <person name="Silar P."/>
            <person name="Natvig D."/>
            <person name="Lalanne C."/>
            <person name="Gautier V."/>
            <person name="Ament-Velasquez S.L."/>
            <person name="Kruys A."/>
            <person name="Hutchinson M.I."/>
            <person name="Powell A.J."/>
            <person name="Barry K."/>
            <person name="Miller A.N."/>
            <person name="Grigoriev I.V."/>
            <person name="Debuchy R."/>
            <person name="Gladieux P."/>
            <person name="Thoren M.H."/>
            <person name="Johannesson H."/>
        </authorList>
    </citation>
    <scope>NUCLEOTIDE SEQUENCE</scope>
    <source>
        <strain evidence="9">CBS 958.72</strain>
    </source>
</reference>
<comment type="function">
    <text evidence="7">Component of the NuA4 histone acetyltransferase complex which is involved in transcriptional activation of selected genes principally by acetylation of nucleosomal histone H4 and H2A. The NuA4 complex is also involved in DNA repair.</text>
</comment>
<dbReference type="GO" id="GO:0006325">
    <property type="term" value="P:chromatin organization"/>
    <property type="evidence" value="ECO:0007669"/>
    <property type="project" value="UniProtKB-KW"/>
</dbReference>
<keyword evidence="4" id="KW-0805">Transcription regulation</keyword>
<evidence type="ECO:0000256" key="2">
    <source>
        <dbReference type="ARBA" id="ARBA00007117"/>
    </source>
</evidence>
<feature type="region of interest" description="Disordered" evidence="8">
    <location>
        <begin position="1"/>
        <end position="57"/>
    </location>
</feature>
<dbReference type="GO" id="GO:0005634">
    <property type="term" value="C:nucleus"/>
    <property type="evidence" value="ECO:0007669"/>
    <property type="project" value="UniProtKB-SubCell"/>
</dbReference>
<protein>
    <submittedName>
        <fullName evidence="9">Chromatin modification-related protein EAF7-domain-containing protein</fullName>
    </submittedName>
</protein>
<dbReference type="Proteomes" id="UP001287356">
    <property type="component" value="Unassembled WGS sequence"/>
</dbReference>
<evidence type="ECO:0000256" key="8">
    <source>
        <dbReference type="SAM" id="MobiDB-lite"/>
    </source>
</evidence>
<feature type="compositionally biased region" description="Basic residues" evidence="8">
    <location>
        <begin position="225"/>
        <end position="237"/>
    </location>
</feature>
<dbReference type="Pfam" id="PF07904">
    <property type="entry name" value="Eaf7"/>
    <property type="match status" value="1"/>
</dbReference>
<dbReference type="GO" id="GO:0035267">
    <property type="term" value="C:NuA4 histone acetyltransferase complex"/>
    <property type="evidence" value="ECO:0007669"/>
    <property type="project" value="TreeGrafter"/>
</dbReference>
<feature type="compositionally biased region" description="Pro residues" evidence="8">
    <location>
        <begin position="165"/>
        <end position="174"/>
    </location>
</feature>
<evidence type="ECO:0000256" key="6">
    <source>
        <dbReference type="ARBA" id="ARBA00023242"/>
    </source>
</evidence>
<feature type="compositionally biased region" description="Polar residues" evidence="8">
    <location>
        <begin position="196"/>
        <end position="213"/>
    </location>
</feature>
<keyword evidence="10" id="KW-1185">Reference proteome</keyword>
<feature type="compositionally biased region" description="Acidic residues" evidence="8">
    <location>
        <begin position="266"/>
        <end position="283"/>
    </location>
</feature>
<dbReference type="GO" id="GO:0006357">
    <property type="term" value="P:regulation of transcription by RNA polymerase II"/>
    <property type="evidence" value="ECO:0007669"/>
    <property type="project" value="TreeGrafter"/>
</dbReference>
<keyword evidence="5" id="KW-0804">Transcription</keyword>
<accession>A0AAE0K3J8</accession>
<dbReference type="PANTHER" id="PTHR13581">
    <property type="entry name" value="MRG-BINDING PROTEIN"/>
    <property type="match status" value="1"/>
</dbReference>
<evidence type="ECO:0000313" key="10">
    <source>
        <dbReference type="Proteomes" id="UP001287356"/>
    </source>
</evidence>
<keyword evidence="6" id="KW-0539">Nucleus</keyword>
<organism evidence="9 10">
    <name type="scientific">Lasiosphaeria ovina</name>
    <dbReference type="NCBI Taxonomy" id="92902"/>
    <lineage>
        <taxon>Eukaryota</taxon>
        <taxon>Fungi</taxon>
        <taxon>Dikarya</taxon>
        <taxon>Ascomycota</taxon>
        <taxon>Pezizomycotina</taxon>
        <taxon>Sordariomycetes</taxon>
        <taxon>Sordariomycetidae</taxon>
        <taxon>Sordariales</taxon>
        <taxon>Lasiosphaeriaceae</taxon>
        <taxon>Lasiosphaeria</taxon>
    </lineage>
</organism>
<dbReference type="PANTHER" id="PTHR13581:SF5">
    <property type="entry name" value="MRG_MORF4L-BINDING PROTEIN"/>
    <property type="match status" value="1"/>
</dbReference>
<evidence type="ECO:0000256" key="5">
    <source>
        <dbReference type="ARBA" id="ARBA00023163"/>
    </source>
</evidence>
<evidence type="ECO:0000256" key="1">
    <source>
        <dbReference type="ARBA" id="ARBA00004123"/>
    </source>
</evidence>
<reference evidence="9" key="1">
    <citation type="journal article" date="2023" name="Mol. Phylogenet. Evol.">
        <title>Genome-scale phylogeny and comparative genomics of the fungal order Sordariales.</title>
        <authorList>
            <person name="Hensen N."/>
            <person name="Bonometti L."/>
            <person name="Westerberg I."/>
            <person name="Brannstrom I.O."/>
            <person name="Guillou S."/>
            <person name="Cros-Aarteil S."/>
            <person name="Calhoun S."/>
            <person name="Haridas S."/>
            <person name="Kuo A."/>
            <person name="Mondo S."/>
            <person name="Pangilinan J."/>
            <person name="Riley R."/>
            <person name="LaButti K."/>
            <person name="Andreopoulos B."/>
            <person name="Lipzen A."/>
            <person name="Chen C."/>
            <person name="Yan M."/>
            <person name="Daum C."/>
            <person name="Ng V."/>
            <person name="Clum A."/>
            <person name="Steindorff A."/>
            <person name="Ohm R.A."/>
            <person name="Martin F."/>
            <person name="Silar P."/>
            <person name="Natvig D.O."/>
            <person name="Lalanne C."/>
            <person name="Gautier V."/>
            <person name="Ament-Velasquez S.L."/>
            <person name="Kruys A."/>
            <person name="Hutchinson M.I."/>
            <person name="Powell A.J."/>
            <person name="Barry K."/>
            <person name="Miller A.N."/>
            <person name="Grigoriev I.V."/>
            <person name="Debuchy R."/>
            <person name="Gladieux P."/>
            <person name="Hiltunen Thoren M."/>
            <person name="Johannesson H."/>
        </authorList>
    </citation>
    <scope>NUCLEOTIDE SEQUENCE</scope>
    <source>
        <strain evidence="9">CBS 958.72</strain>
    </source>
</reference>
<feature type="compositionally biased region" description="Low complexity" evidence="8">
    <location>
        <begin position="14"/>
        <end position="25"/>
    </location>
</feature>
<comment type="caution">
    <text evidence="9">The sequence shown here is derived from an EMBL/GenBank/DDBJ whole genome shotgun (WGS) entry which is preliminary data.</text>
</comment>
<feature type="region of interest" description="Disordered" evidence="8">
    <location>
        <begin position="160"/>
        <end position="305"/>
    </location>
</feature>
<evidence type="ECO:0000256" key="4">
    <source>
        <dbReference type="ARBA" id="ARBA00023015"/>
    </source>
</evidence>
<comment type="similarity">
    <text evidence="2">Belongs to the EAF7 family.</text>
</comment>
<proteinExistence type="inferred from homology"/>
<evidence type="ECO:0000256" key="7">
    <source>
        <dbReference type="ARBA" id="ARBA00025178"/>
    </source>
</evidence>
<comment type="subcellular location">
    <subcellularLocation>
        <location evidence="1">Nucleus</location>
    </subcellularLocation>
</comment>
<evidence type="ECO:0000313" key="9">
    <source>
        <dbReference type="EMBL" id="KAK3369002.1"/>
    </source>
</evidence>
<keyword evidence="3" id="KW-0156">Chromatin regulator</keyword>
<evidence type="ECO:0000256" key="3">
    <source>
        <dbReference type="ARBA" id="ARBA00022853"/>
    </source>
</evidence>
<gene>
    <name evidence="9" type="ORF">B0T24DRAFT_722023</name>
</gene>
<sequence>MPPKRKFGRPSTQAVATPPAATATPVRDDDAMDIDTPAAPGTPSVRPPARRRDSFSDPWTDDQIASLFKGVIRWKPAGMHKHFRILAISEHLRNHGFDPDMIPHTRVSGMWAKLREFYDLDAVDEREYNMDPLEEKGRPRRYLDFSLPWEEYGDLMMEKRHAPPSAAPSSPPQWDPTQPAGGAEGKKRKRAGTETAMKTRSSTVEDTTENDTLPPSPAVPSPARKPAKGARSSKRTAGKAQKPKEPSSSSSESESSDEEGQREAGEADADEESQEEEAGEAEEGVAGAGGEAVEEGVGGAAAKRR</sequence>
<dbReference type="AlphaFoldDB" id="A0AAE0K3J8"/>
<name>A0AAE0K3J8_9PEZI</name>
<dbReference type="EMBL" id="JAULSN010000006">
    <property type="protein sequence ID" value="KAK3369002.1"/>
    <property type="molecule type" value="Genomic_DNA"/>
</dbReference>